<proteinExistence type="predicted"/>
<reference evidence="2 3" key="1">
    <citation type="submission" date="2023-06" db="EMBL/GenBank/DDBJ databases">
        <title>Acute promotion of culturable opportunistic pathogens and persistent increase of antibiotic resistance following antibiotic exposure in mouse gut microbiota.</title>
        <authorList>
            <person name="Li L."/>
            <person name="Wang B."/>
            <person name="Sun Y."/>
            <person name="Wang M."/>
            <person name="Xu H."/>
        </authorList>
    </citation>
    <scope>NUCLEOTIDE SEQUENCE [LARGE SCALE GENOMIC DNA]</scope>
    <source>
        <strain evidence="2 3">CRI2_2</strain>
    </source>
</reference>
<comment type="caution">
    <text evidence="2">The sequence shown here is derived from an EMBL/GenBank/DDBJ whole genome shotgun (WGS) entry which is preliminary data.</text>
</comment>
<feature type="transmembrane region" description="Helical" evidence="1">
    <location>
        <begin position="87"/>
        <end position="108"/>
    </location>
</feature>
<organism evidence="2 3">
    <name type="scientific">Enterococcus gallinarum</name>
    <dbReference type="NCBI Taxonomy" id="1353"/>
    <lineage>
        <taxon>Bacteria</taxon>
        <taxon>Bacillati</taxon>
        <taxon>Bacillota</taxon>
        <taxon>Bacilli</taxon>
        <taxon>Lactobacillales</taxon>
        <taxon>Enterococcaceae</taxon>
        <taxon>Enterococcus</taxon>
    </lineage>
</organism>
<feature type="transmembrane region" description="Helical" evidence="1">
    <location>
        <begin position="51"/>
        <end position="75"/>
    </location>
</feature>
<accession>A0ABD4ZXZ8</accession>
<dbReference type="RefSeq" id="WP_103301373.1">
    <property type="nucleotide sequence ID" value="NZ_BSYC01000003.1"/>
</dbReference>
<name>A0ABD4ZXZ8_ENTGA</name>
<feature type="transmembrane region" description="Helical" evidence="1">
    <location>
        <begin position="120"/>
        <end position="140"/>
    </location>
</feature>
<keyword evidence="1" id="KW-1133">Transmembrane helix</keyword>
<evidence type="ECO:0000313" key="3">
    <source>
        <dbReference type="Proteomes" id="UP001241571"/>
    </source>
</evidence>
<keyword evidence="1" id="KW-0472">Membrane</keyword>
<dbReference type="AlphaFoldDB" id="A0ABD4ZXZ8"/>
<protein>
    <submittedName>
        <fullName evidence="2">Uncharacterized protein</fullName>
    </submittedName>
</protein>
<feature type="transmembrane region" description="Helical" evidence="1">
    <location>
        <begin position="21"/>
        <end position="45"/>
    </location>
</feature>
<evidence type="ECO:0000313" key="2">
    <source>
        <dbReference type="EMBL" id="MDL4937486.1"/>
    </source>
</evidence>
<dbReference type="Proteomes" id="UP001241571">
    <property type="component" value="Unassembled WGS sequence"/>
</dbReference>
<gene>
    <name evidence="2" type="ORF">QRX88_17435</name>
</gene>
<keyword evidence="1" id="KW-0812">Transmembrane</keyword>
<dbReference type="EMBL" id="JASUBT010000020">
    <property type="protein sequence ID" value="MDL4937486.1"/>
    <property type="molecule type" value="Genomic_DNA"/>
</dbReference>
<sequence length="155" mass="18913">MEMMDDKKFYQQIERLKQETFWEYLSHSYRFFSFVPLLCLLDFLFYPHFSWWFVLKLILLLGCMLVYFFWMYVFYRKIDKKRNSSFLFFRLFVMYALCNGVFMMIVMTNFYRIPIEKVSIISNCVGSIFFGIIMGAVYAGGSYERMKEYLGSKKE</sequence>
<evidence type="ECO:0000256" key="1">
    <source>
        <dbReference type="SAM" id="Phobius"/>
    </source>
</evidence>